<proteinExistence type="predicted"/>
<dbReference type="Gene3D" id="3.40.50.2300">
    <property type="match status" value="1"/>
</dbReference>
<dbReference type="Pfam" id="PF00072">
    <property type="entry name" value="Response_reg"/>
    <property type="match status" value="1"/>
</dbReference>
<protein>
    <recommendedName>
        <fullName evidence="2">histidine kinase</fullName>
        <ecNumber evidence="2">2.7.13.3</ecNumber>
    </recommendedName>
</protein>
<dbReference type="Gene3D" id="3.30.450.20">
    <property type="entry name" value="PAS domain"/>
    <property type="match status" value="3"/>
</dbReference>
<name>A0ABT1MHR8_9BACT</name>
<comment type="catalytic activity">
    <reaction evidence="1">
        <text>ATP + protein L-histidine = ADP + protein N-phospho-L-histidine.</text>
        <dbReference type="EC" id="2.7.13.3"/>
    </reaction>
</comment>
<dbReference type="RefSeq" id="WP_255027446.1">
    <property type="nucleotide sequence ID" value="NZ_JANDHW010000007.1"/>
</dbReference>
<evidence type="ECO:0000256" key="2">
    <source>
        <dbReference type="ARBA" id="ARBA00012438"/>
    </source>
</evidence>
<gene>
    <name evidence="9" type="ORF">NMU02_08775</name>
</gene>
<evidence type="ECO:0000313" key="10">
    <source>
        <dbReference type="Proteomes" id="UP001205603"/>
    </source>
</evidence>
<keyword evidence="4" id="KW-0808">Transferase</keyword>
<dbReference type="PANTHER" id="PTHR43047">
    <property type="entry name" value="TWO-COMPONENT HISTIDINE PROTEIN KINASE"/>
    <property type="match status" value="1"/>
</dbReference>
<dbReference type="PROSITE" id="PS50109">
    <property type="entry name" value="HIS_KIN"/>
    <property type="match status" value="1"/>
</dbReference>
<dbReference type="PROSITE" id="PS50110">
    <property type="entry name" value="RESPONSE_REGULATORY"/>
    <property type="match status" value="1"/>
</dbReference>
<dbReference type="SUPFAM" id="SSF47384">
    <property type="entry name" value="Homodimeric domain of signal transducing histidine kinase"/>
    <property type="match status" value="1"/>
</dbReference>
<dbReference type="SUPFAM" id="SSF52172">
    <property type="entry name" value="CheY-like"/>
    <property type="match status" value="1"/>
</dbReference>
<dbReference type="EC" id="2.7.13.3" evidence="2"/>
<evidence type="ECO:0000256" key="4">
    <source>
        <dbReference type="ARBA" id="ARBA00022679"/>
    </source>
</evidence>
<dbReference type="Gene3D" id="3.30.565.10">
    <property type="entry name" value="Histidine kinase-like ATPase, C-terminal domain"/>
    <property type="match status" value="1"/>
</dbReference>
<feature type="modified residue" description="4-aspartylphosphate" evidence="6">
    <location>
        <position position="843"/>
    </location>
</feature>
<evidence type="ECO:0000256" key="1">
    <source>
        <dbReference type="ARBA" id="ARBA00000085"/>
    </source>
</evidence>
<sequence length="910" mass="104919">MKKIGKISTYFSFFGKNKLSSETLQLLKSLQGNSVDIICIHNNKFKILYLFDNPVNSFLSTAKNKYITDIIPDTTAYEKYRKNAESVLKDGISREFELCFTYNRSIRNFKIKCIFLENKIISFLQIVTPNLFPETNTGAKEIHPFFENILENLAIPISIKNMDTEKYIFWSRKSNIFGFPASVMIGKTEDVFFEKEQASKLQEFDRKLARENGSYQGVETFNLKSDNKNHTLIINKNIFSSGNTKWLLCSSIDISDIKEQQSEIDSVTQKLTMALNISKLILWSYDIEKEKVTYESYPFSKDKDVFIQLDNIKTKDEFYSSIHPQDRPVVKKMLDKLSSGELNNIQQVFRSDIEKSNNYIWLEMQASVEKRDSDNSPLRLIGTMTSIDRYKQLEYAQRQAKEELEITNSILSSVLSISKVLPWRCDVPFQLFSCDYNIYHHEDQPAPINGKYYCSVGKYINSIHPSYREKIRTVFEDLLSGKRKDFHEEYLVHWYNDHEYEWIDKQGTIYEYDENGIPKTIIGSSIVITERKQMEQSLLLAKEQAEESNRLKSAFLANMSHEIRTPLNAIVGFSEILTTTDDEDERKEYINIIQNNNILLLQLIGDILDLSKIEAGTLEFVYSDVDVNTLLEEVLQIAQMKADSEVSVSFDEKITDCIAYTERNRLLQVINNFVSNSIKFTHKGSIKIGYYLTNSNMLHFYVSDTGCGIASDKINQIFGRFVKLDKFAQGTGLGLAISETIIRKMNGEIGVESSEGEGSTFWIEIPFIPSKKNKISEKTSKTENPTNNNSIEKPLILIAEDNASNYKLFESILKKQYTLLHACNGVEAVAIYRNYRPSLILMDLKMPEMDGYQATKEIRRLSDTVTIIAVTAYAFAEDEIRVLNNGFDDYMSKPIKTKILLEKIEKYIRE</sequence>
<dbReference type="SMART" id="SM00388">
    <property type="entry name" value="HisKA"/>
    <property type="match status" value="1"/>
</dbReference>
<dbReference type="SMART" id="SM00387">
    <property type="entry name" value="HATPase_c"/>
    <property type="match status" value="1"/>
</dbReference>
<dbReference type="InterPro" id="IPR036890">
    <property type="entry name" value="HATPase_C_sf"/>
</dbReference>
<dbReference type="Pfam" id="PF08447">
    <property type="entry name" value="PAS_3"/>
    <property type="match status" value="2"/>
</dbReference>
<dbReference type="Gene3D" id="1.10.287.130">
    <property type="match status" value="1"/>
</dbReference>
<dbReference type="CDD" id="cd16922">
    <property type="entry name" value="HATPase_EvgS-ArcB-TorS-like"/>
    <property type="match status" value="1"/>
</dbReference>
<dbReference type="InterPro" id="IPR001789">
    <property type="entry name" value="Sig_transdc_resp-reg_receiver"/>
</dbReference>
<reference evidence="9 10" key="1">
    <citation type="submission" date="2022-07" db="EMBL/GenBank/DDBJ databases">
        <title>Fecal culturing of patients with breast cancer.</title>
        <authorList>
            <person name="Teng N.M.Y."/>
            <person name="Kiu R."/>
            <person name="Evans R."/>
            <person name="Baker D.J."/>
            <person name="Zenner C."/>
            <person name="Robinson S.D."/>
            <person name="Hall L.J."/>
        </authorList>
    </citation>
    <scope>NUCLEOTIDE SEQUENCE [LARGE SCALE GENOMIC DNA]</scope>
    <source>
        <strain evidence="9 10">LH1063</strain>
    </source>
</reference>
<evidence type="ECO:0000259" key="8">
    <source>
        <dbReference type="PROSITE" id="PS50110"/>
    </source>
</evidence>
<dbReference type="InterPro" id="IPR035965">
    <property type="entry name" value="PAS-like_dom_sf"/>
</dbReference>
<dbReference type="Pfam" id="PF00512">
    <property type="entry name" value="HisKA"/>
    <property type="match status" value="1"/>
</dbReference>
<comment type="caution">
    <text evidence="9">The sequence shown here is derived from an EMBL/GenBank/DDBJ whole genome shotgun (WGS) entry which is preliminary data.</text>
</comment>
<evidence type="ECO:0000256" key="3">
    <source>
        <dbReference type="ARBA" id="ARBA00022553"/>
    </source>
</evidence>
<dbReference type="InterPro" id="IPR003661">
    <property type="entry name" value="HisK_dim/P_dom"/>
</dbReference>
<keyword evidence="10" id="KW-1185">Reference proteome</keyword>
<dbReference type="InterPro" id="IPR003594">
    <property type="entry name" value="HATPase_dom"/>
</dbReference>
<dbReference type="Proteomes" id="UP001205603">
    <property type="component" value="Unassembled WGS sequence"/>
</dbReference>
<dbReference type="SUPFAM" id="SSF55785">
    <property type="entry name" value="PYP-like sensor domain (PAS domain)"/>
    <property type="match status" value="2"/>
</dbReference>
<dbReference type="InterPro" id="IPR005467">
    <property type="entry name" value="His_kinase_dom"/>
</dbReference>
<feature type="domain" description="Response regulatory" evidence="8">
    <location>
        <begin position="795"/>
        <end position="908"/>
    </location>
</feature>
<keyword evidence="5" id="KW-0418">Kinase</keyword>
<dbReference type="CDD" id="cd00082">
    <property type="entry name" value="HisKA"/>
    <property type="match status" value="1"/>
</dbReference>
<dbReference type="EMBL" id="JANDHW010000007">
    <property type="protein sequence ID" value="MCP9612183.1"/>
    <property type="molecule type" value="Genomic_DNA"/>
</dbReference>
<feature type="domain" description="Histidine kinase" evidence="7">
    <location>
        <begin position="558"/>
        <end position="769"/>
    </location>
</feature>
<dbReference type="InterPro" id="IPR011006">
    <property type="entry name" value="CheY-like_superfamily"/>
</dbReference>
<organism evidence="9 10">
    <name type="scientific">Coprobacter tertius</name>
    <dbReference type="NCBI Taxonomy" id="2944915"/>
    <lineage>
        <taxon>Bacteria</taxon>
        <taxon>Pseudomonadati</taxon>
        <taxon>Bacteroidota</taxon>
        <taxon>Bacteroidia</taxon>
        <taxon>Bacteroidales</taxon>
        <taxon>Barnesiellaceae</taxon>
        <taxon>Coprobacter</taxon>
    </lineage>
</organism>
<evidence type="ECO:0000256" key="5">
    <source>
        <dbReference type="ARBA" id="ARBA00022777"/>
    </source>
</evidence>
<dbReference type="Pfam" id="PF02518">
    <property type="entry name" value="HATPase_c"/>
    <property type="match status" value="1"/>
</dbReference>
<evidence type="ECO:0000313" key="9">
    <source>
        <dbReference type="EMBL" id="MCP9612183.1"/>
    </source>
</evidence>
<evidence type="ECO:0000259" key="7">
    <source>
        <dbReference type="PROSITE" id="PS50109"/>
    </source>
</evidence>
<dbReference type="SUPFAM" id="SSF55874">
    <property type="entry name" value="ATPase domain of HSP90 chaperone/DNA topoisomerase II/histidine kinase"/>
    <property type="match status" value="1"/>
</dbReference>
<dbReference type="InterPro" id="IPR004358">
    <property type="entry name" value="Sig_transdc_His_kin-like_C"/>
</dbReference>
<keyword evidence="3 6" id="KW-0597">Phosphoprotein</keyword>
<evidence type="ECO:0000256" key="6">
    <source>
        <dbReference type="PROSITE-ProRule" id="PRU00169"/>
    </source>
</evidence>
<dbReference type="PRINTS" id="PR00344">
    <property type="entry name" value="BCTRLSENSOR"/>
</dbReference>
<dbReference type="InterPro" id="IPR036097">
    <property type="entry name" value="HisK_dim/P_sf"/>
</dbReference>
<dbReference type="CDD" id="cd17546">
    <property type="entry name" value="REC_hyHK_CKI1_RcsC-like"/>
    <property type="match status" value="1"/>
</dbReference>
<accession>A0ABT1MHR8</accession>
<dbReference type="SMART" id="SM00448">
    <property type="entry name" value="REC"/>
    <property type="match status" value="1"/>
</dbReference>
<dbReference type="InterPro" id="IPR013655">
    <property type="entry name" value="PAS_fold_3"/>
</dbReference>